<evidence type="ECO:0000256" key="17">
    <source>
        <dbReference type="ARBA" id="ARBA00049902"/>
    </source>
</evidence>
<keyword evidence="11" id="KW-0573">Peptidoglycan synthesis</keyword>
<keyword evidence="12 19" id="KW-1133">Transmembrane helix</keyword>
<dbReference type="GO" id="GO:0006508">
    <property type="term" value="P:proteolysis"/>
    <property type="evidence" value="ECO:0007669"/>
    <property type="project" value="UniProtKB-KW"/>
</dbReference>
<evidence type="ECO:0000256" key="15">
    <source>
        <dbReference type="ARBA" id="ARBA00023316"/>
    </source>
</evidence>
<dbReference type="InterPro" id="IPR012338">
    <property type="entry name" value="Beta-lactam/transpept-like"/>
</dbReference>
<name>A0A0R1ZNM9_9LACO</name>
<evidence type="ECO:0000256" key="16">
    <source>
        <dbReference type="ARBA" id="ARBA00034000"/>
    </source>
</evidence>
<feature type="compositionally biased region" description="Polar residues" evidence="18">
    <location>
        <begin position="635"/>
        <end position="650"/>
    </location>
</feature>
<evidence type="ECO:0000259" key="20">
    <source>
        <dbReference type="Pfam" id="PF00905"/>
    </source>
</evidence>
<protein>
    <submittedName>
        <fullName evidence="22">Penicillin-binding protein</fullName>
    </submittedName>
</protein>
<dbReference type="PANTHER" id="PTHR32282">
    <property type="entry name" value="BINDING PROTEIN TRANSPEPTIDASE, PUTATIVE-RELATED"/>
    <property type="match status" value="1"/>
</dbReference>
<dbReference type="NCBIfam" id="TIGR02074">
    <property type="entry name" value="PBP_1a_fam"/>
    <property type="match status" value="1"/>
</dbReference>
<evidence type="ECO:0000256" key="5">
    <source>
        <dbReference type="ARBA" id="ARBA00022670"/>
    </source>
</evidence>
<dbReference type="Pfam" id="PF00905">
    <property type="entry name" value="Transpeptidase"/>
    <property type="match status" value="1"/>
</dbReference>
<feature type="transmembrane region" description="Helical" evidence="19">
    <location>
        <begin position="33"/>
        <end position="54"/>
    </location>
</feature>
<reference evidence="22 23" key="1">
    <citation type="journal article" date="2015" name="Genome Announc.">
        <title>Expanding the biotechnology potential of lactobacilli through comparative genomics of 213 strains and associated genera.</title>
        <authorList>
            <person name="Sun Z."/>
            <person name="Harris H.M."/>
            <person name="McCann A."/>
            <person name="Guo C."/>
            <person name="Argimon S."/>
            <person name="Zhang W."/>
            <person name="Yang X."/>
            <person name="Jeffery I.B."/>
            <person name="Cooney J.C."/>
            <person name="Kagawa T.F."/>
            <person name="Liu W."/>
            <person name="Song Y."/>
            <person name="Salvetti E."/>
            <person name="Wrobel A."/>
            <person name="Rasinkangas P."/>
            <person name="Parkhill J."/>
            <person name="Rea M.C."/>
            <person name="O'Sullivan O."/>
            <person name="Ritari J."/>
            <person name="Douillard F.P."/>
            <person name="Paul Ross R."/>
            <person name="Yang R."/>
            <person name="Briner A.E."/>
            <person name="Felis G.E."/>
            <person name="de Vos W.M."/>
            <person name="Barrangou R."/>
            <person name="Klaenhammer T.R."/>
            <person name="Caufield P.W."/>
            <person name="Cui Y."/>
            <person name="Zhang H."/>
            <person name="O'Toole P.W."/>
        </authorList>
    </citation>
    <scope>NUCLEOTIDE SEQUENCE [LARGE SCALE GENOMIC DNA]</scope>
    <source>
        <strain evidence="22 23">DSM 20505</strain>
    </source>
</reference>
<comment type="similarity">
    <text evidence="2">In the N-terminal section; belongs to the glycosyltransferase 51 family.</text>
</comment>
<dbReference type="Pfam" id="PF00912">
    <property type="entry name" value="Transgly"/>
    <property type="match status" value="1"/>
</dbReference>
<dbReference type="InterPro" id="IPR001264">
    <property type="entry name" value="Glyco_trans_51"/>
</dbReference>
<dbReference type="GO" id="GO:0009002">
    <property type="term" value="F:serine-type D-Ala-D-Ala carboxypeptidase activity"/>
    <property type="evidence" value="ECO:0007669"/>
    <property type="project" value="UniProtKB-EC"/>
</dbReference>
<evidence type="ECO:0000256" key="6">
    <source>
        <dbReference type="ARBA" id="ARBA00022676"/>
    </source>
</evidence>
<dbReference type="SUPFAM" id="SSF56601">
    <property type="entry name" value="beta-lactamase/transpeptidase-like"/>
    <property type="match status" value="1"/>
</dbReference>
<keyword evidence="23" id="KW-1185">Reference proteome</keyword>
<keyword evidence="4" id="KW-0121">Carboxypeptidase</keyword>
<evidence type="ECO:0000256" key="19">
    <source>
        <dbReference type="SAM" id="Phobius"/>
    </source>
</evidence>
<evidence type="ECO:0000256" key="18">
    <source>
        <dbReference type="SAM" id="MobiDB-lite"/>
    </source>
</evidence>
<evidence type="ECO:0000313" key="22">
    <source>
        <dbReference type="EMBL" id="KRM56574.1"/>
    </source>
</evidence>
<dbReference type="PATRIC" id="fig|1291052.5.peg.2120"/>
<keyword evidence="6" id="KW-0328">Glycosyltransferase</keyword>
<dbReference type="GO" id="GO:0008658">
    <property type="term" value="F:penicillin binding"/>
    <property type="evidence" value="ECO:0007669"/>
    <property type="project" value="InterPro"/>
</dbReference>
<keyword evidence="3" id="KW-1003">Cell membrane</keyword>
<organism evidence="22 23">
    <name type="scientific">Lacticaseibacillus sharpeae JCM 1186 = DSM 20505</name>
    <dbReference type="NCBI Taxonomy" id="1291052"/>
    <lineage>
        <taxon>Bacteria</taxon>
        <taxon>Bacillati</taxon>
        <taxon>Bacillota</taxon>
        <taxon>Bacilli</taxon>
        <taxon>Lactobacillales</taxon>
        <taxon>Lactobacillaceae</taxon>
        <taxon>Lacticaseibacillus</taxon>
    </lineage>
</organism>
<keyword evidence="10" id="KW-0133">Cell shape</keyword>
<evidence type="ECO:0000256" key="8">
    <source>
        <dbReference type="ARBA" id="ARBA00022692"/>
    </source>
</evidence>
<keyword evidence="15" id="KW-0961">Cell wall biogenesis/degradation</keyword>
<keyword evidence="8 19" id="KW-0812">Transmembrane</keyword>
<evidence type="ECO:0000256" key="10">
    <source>
        <dbReference type="ARBA" id="ARBA00022960"/>
    </source>
</evidence>
<dbReference type="InterPro" id="IPR050396">
    <property type="entry name" value="Glycosyltr_51/Transpeptidase"/>
</dbReference>
<dbReference type="Gene3D" id="6.20.370.110">
    <property type="match status" value="1"/>
</dbReference>
<accession>A0A0R1ZNM9</accession>
<evidence type="ECO:0000256" key="1">
    <source>
        <dbReference type="ARBA" id="ARBA00007090"/>
    </source>
</evidence>
<dbReference type="EMBL" id="AYYO01000003">
    <property type="protein sequence ID" value="KRM56574.1"/>
    <property type="molecule type" value="Genomic_DNA"/>
</dbReference>
<dbReference type="Gene3D" id="1.10.3810.10">
    <property type="entry name" value="Biosynthetic peptidoglycan transglycosylase-like"/>
    <property type="match status" value="1"/>
</dbReference>
<evidence type="ECO:0000256" key="7">
    <source>
        <dbReference type="ARBA" id="ARBA00022679"/>
    </source>
</evidence>
<dbReference type="SUPFAM" id="SSF53955">
    <property type="entry name" value="Lysozyme-like"/>
    <property type="match status" value="1"/>
</dbReference>
<evidence type="ECO:0000256" key="3">
    <source>
        <dbReference type="ARBA" id="ARBA00022475"/>
    </source>
</evidence>
<evidence type="ECO:0000256" key="2">
    <source>
        <dbReference type="ARBA" id="ARBA00007739"/>
    </source>
</evidence>
<dbReference type="GO" id="GO:0009252">
    <property type="term" value="P:peptidoglycan biosynthetic process"/>
    <property type="evidence" value="ECO:0007669"/>
    <property type="project" value="UniProtKB-KW"/>
</dbReference>
<comment type="catalytic activity">
    <reaction evidence="17">
        <text>[GlcNAc-(1-&gt;4)-Mur2Ac(oyl-L-Ala-gamma-D-Glu-L-Lys-D-Ala-D-Ala)](n)-di-trans,octa-cis-undecaprenyl diphosphate + beta-D-GlcNAc-(1-&gt;4)-Mur2Ac(oyl-L-Ala-gamma-D-Glu-L-Lys-D-Ala-D-Ala)-di-trans,octa-cis-undecaprenyl diphosphate = [GlcNAc-(1-&gt;4)-Mur2Ac(oyl-L-Ala-gamma-D-Glu-L-Lys-D-Ala-D-Ala)](n+1)-di-trans,octa-cis-undecaprenyl diphosphate + di-trans,octa-cis-undecaprenyl diphosphate + H(+)</text>
        <dbReference type="Rhea" id="RHEA:23708"/>
        <dbReference type="Rhea" id="RHEA-COMP:9602"/>
        <dbReference type="Rhea" id="RHEA-COMP:9603"/>
        <dbReference type="ChEBI" id="CHEBI:15378"/>
        <dbReference type="ChEBI" id="CHEBI:58405"/>
        <dbReference type="ChEBI" id="CHEBI:60033"/>
        <dbReference type="ChEBI" id="CHEBI:78435"/>
        <dbReference type="EC" id="2.4.99.28"/>
    </reaction>
</comment>
<keyword evidence="13 19" id="KW-0472">Membrane</keyword>
<keyword evidence="5" id="KW-0645">Protease</keyword>
<evidence type="ECO:0000256" key="9">
    <source>
        <dbReference type="ARBA" id="ARBA00022801"/>
    </source>
</evidence>
<evidence type="ECO:0000256" key="14">
    <source>
        <dbReference type="ARBA" id="ARBA00023268"/>
    </source>
</evidence>
<dbReference type="GO" id="GO:0071555">
    <property type="term" value="P:cell wall organization"/>
    <property type="evidence" value="ECO:0007669"/>
    <property type="project" value="UniProtKB-KW"/>
</dbReference>
<comment type="catalytic activity">
    <reaction evidence="16">
        <text>Preferential cleavage: (Ac)2-L-Lys-D-Ala-|-D-Ala. Also transpeptidation of peptidyl-alanyl moieties that are N-acyl substituents of D-alanine.</text>
        <dbReference type="EC" id="3.4.16.4"/>
    </reaction>
</comment>
<comment type="similarity">
    <text evidence="1">In the C-terminal section; belongs to the transpeptidase family.</text>
</comment>
<feature type="region of interest" description="Disordered" evidence="18">
    <location>
        <begin position="635"/>
        <end position="667"/>
    </location>
</feature>
<gene>
    <name evidence="22" type="ORF">FC18_GL002057</name>
</gene>
<keyword evidence="14" id="KW-0511">Multifunctional enzyme</keyword>
<feature type="domain" description="Glycosyl transferase family 51" evidence="21">
    <location>
        <begin position="83"/>
        <end position="252"/>
    </location>
</feature>
<dbReference type="InterPro" id="IPR001460">
    <property type="entry name" value="PCN-bd_Tpept"/>
</dbReference>
<evidence type="ECO:0000259" key="21">
    <source>
        <dbReference type="Pfam" id="PF00912"/>
    </source>
</evidence>
<dbReference type="PANTHER" id="PTHR32282:SF32">
    <property type="entry name" value="PENICILLIN-BINDING PROTEIN 2A"/>
    <property type="match status" value="1"/>
</dbReference>
<dbReference type="Gene3D" id="3.40.710.10">
    <property type="entry name" value="DD-peptidase/beta-lactamase superfamily"/>
    <property type="match status" value="1"/>
</dbReference>
<dbReference type="STRING" id="1291052.FC18_GL002057"/>
<feature type="compositionally biased region" description="Low complexity" evidence="18">
    <location>
        <begin position="651"/>
        <end position="664"/>
    </location>
</feature>
<comment type="caution">
    <text evidence="22">The sequence shown here is derived from an EMBL/GenBank/DDBJ whole genome shotgun (WGS) entry which is preliminary data.</text>
</comment>
<dbReference type="FunFam" id="1.10.3810.10:FF:000001">
    <property type="entry name" value="Penicillin-binding protein 1A"/>
    <property type="match status" value="1"/>
</dbReference>
<dbReference type="InterPro" id="IPR036950">
    <property type="entry name" value="PBP_transglycosylase"/>
</dbReference>
<dbReference type="GO" id="GO:0008955">
    <property type="term" value="F:peptidoglycan glycosyltransferase activity"/>
    <property type="evidence" value="ECO:0007669"/>
    <property type="project" value="UniProtKB-EC"/>
</dbReference>
<proteinExistence type="inferred from homology"/>
<dbReference type="GO" id="GO:0008360">
    <property type="term" value="P:regulation of cell shape"/>
    <property type="evidence" value="ECO:0007669"/>
    <property type="project" value="UniProtKB-KW"/>
</dbReference>
<keyword evidence="9" id="KW-0378">Hydrolase</keyword>
<dbReference type="InterPro" id="IPR023346">
    <property type="entry name" value="Lysozyme-like_dom_sf"/>
</dbReference>
<evidence type="ECO:0000256" key="4">
    <source>
        <dbReference type="ARBA" id="ARBA00022645"/>
    </source>
</evidence>
<dbReference type="Proteomes" id="UP000051679">
    <property type="component" value="Unassembled WGS sequence"/>
</dbReference>
<evidence type="ECO:0000256" key="12">
    <source>
        <dbReference type="ARBA" id="ARBA00022989"/>
    </source>
</evidence>
<evidence type="ECO:0000256" key="13">
    <source>
        <dbReference type="ARBA" id="ARBA00023136"/>
    </source>
</evidence>
<dbReference type="AlphaFoldDB" id="A0A0R1ZNM9"/>
<evidence type="ECO:0000313" key="23">
    <source>
        <dbReference type="Proteomes" id="UP000051679"/>
    </source>
</evidence>
<evidence type="ECO:0000256" key="11">
    <source>
        <dbReference type="ARBA" id="ARBA00022984"/>
    </source>
</evidence>
<feature type="domain" description="Penicillin-binding protein transpeptidase" evidence="20">
    <location>
        <begin position="352"/>
        <end position="603"/>
    </location>
</feature>
<sequence length="697" mass="76183">MKFVDRQQIGAWFKRVLANMWHWLGRIQRRFQLVRWFILLVLTLVLALSAYFTYQAKTANVENIKSSLQTKTTLYDEDNKAAGTLYAQKGTYVELDKISPNVQNAVISTEDRTFYSNLGFDIKGILRSVVNLIIHRGVITGGGSTLTQQLAKNTLLTQKQSFARKAQEIFLAVQINKVYSKKDILTMYLNNAYFGNGVWGVEDASKRYFGKSASELTAGEGATLAAMLRSPSFYNPIDHMDHAISRRNLVLDLEVEAGHMTQADANAAKKTTLTLRNTYQSDNGNKYPDYFDAVISEAIKDGVSENDILNKGYKVYTTLNQTYQQKMDNTFQKSWLFPANAADGTQAQAASIAVDPKTGGVLAVVGARGKHVYRGLNYATSMSGRSPGSTLKPLMVYTPALESGMHYDSELSDEQQSFGKDNYTPTNVNGVYQKSMPMYQALANSVNVPAVWTLNKIGLQTGINSLAKFGINLNKSDQNLAAALGGTSTKITPEMLARAYSTFANGGKLPETHFIRKIVDATGTVVYQDNSENKTIISKSVAKEMTSMMIGTFNYGSAMSGKPSGFTVAGKTGTSQVSWTNAGQKDEWIVGYTPDVVVASWTGFAYTNKTHYLTGAGGTVKTFFKDEMEGILPNTAQTSFNTSDAQSIARSTGTDNTGSSGDGDVWQNVQDSVEKGVESAKTTIGGWVDGIKSMFGN</sequence>
<dbReference type="GO" id="GO:0030288">
    <property type="term" value="C:outer membrane-bounded periplasmic space"/>
    <property type="evidence" value="ECO:0007669"/>
    <property type="project" value="TreeGrafter"/>
</dbReference>
<keyword evidence="7" id="KW-0808">Transferase</keyword>